<protein>
    <submittedName>
        <fullName evidence="1">Uncharacterized protein</fullName>
    </submittedName>
</protein>
<name>A0A0G0T6P1_9BACT</name>
<proteinExistence type="predicted"/>
<evidence type="ECO:0000313" key="2">
    <source>
        <dbReference type="Proteomes" id="UP000034664"/>
    </source>
</evidence>
<dbReference type="Proteomes" id="UP000034664">
    <property type="component" value="Unassembled WGS sequence"/>
</dbReference>
<reference evidence="1 2" key="1">
    <citation type="journal article" date="2015" name="Nature">
        <title>rRNA introns, odd ribosomes, and small enigmatic genomes across a large radiation of phyla.</title>
        <authorList>
            <person name="Brown C.T."/>
            <person name="Hug L.A."/>
            <person name="Thomas B.C."/>
            <person name="Sharon I."/>
            <person name="Castelle C.J."/>
            <person name="Singh A."/>
            <person name="Wilkins M.J."/>
            <person name="Williams K.H."/>
            <person name="Banfield J.F."/>
        </authorList>
    </citation>
    <scope>NUCLEOTIDE SEQUENCE [LARGE SCALE GENOMIC DNA]</scope>
</reference>
<gene>
    <name evidence="1" type="ORF">UU14_C0003G0021</name>
</gene>
<sequence>MRRYETVSVTPLDPDLPGVGDTVQAGQLEGKVVGLVPTKFGGNFRLVELPDGSIIQSNPYQLTRVQEAPHE</sequence>
<dbReference type="EMBL" id="LBZM01000003">
    <property type="protein sequence ID" value="KKR72658.1"/>
    <property type="molecule type" value="Genomic_DNA"/>
</dbReference>
<evidence type="ECO:0000313" key="1">
    <source>
        <dbReference type="EMBL" id="KKR72658.1"/>
    </source>
</evidence>
<comment type="caution">
    <text evidence="1">The sequence shown here is derived from an EMBL/GenBank/DDBJ whole genome shotgun (WGS) entry which is preliminary data.</text>
</comment>
<dbReference type="AlphaFoldDB" id="A0A0G0T6P1"/>
<organism evidence="1 2">
    <name type="scientific">Candidatus Roizmanbacteria bacterium GW2011_GWB1_40_7</name>
    <dbReference type="NCBI Taxonomy" id="1618482"/>
    <lineage>
        <taxon>Bacteria</taxon>
        <taxon>Candidatus Roizmaniibacteriota</taxon>
    </lineage>
</organism>
<accession>A0A0G0T6P1</accession>